<dbReference type="SUPFAM" id="SSF48726">
    <property type="entry name" value="Immunoglobulin"/>
    <property type="match status" value="1"/>
</dbReference>
<dbReference type="InterPro" id="IPR013098">
    <property type="entry name" value="Ig_I-set"/>
</dbReference>
<evidence type="ECO:0000256" key="4">
    <source>
        <dbReference type="ARBA" id="ARBA00023319"/>
    </source>
</evidence>
<dbReference type="CDD" id="cd00096">
    <property type="entry name" value="Ig"/>
    <property type="match status" value="1"/>
</dbReference>
<accession>A0A9D4QPF9</accession>
<dbReference type="SMART" id="SM00408">
    <property type="entry name" value="IGc2"/>
    <property type="match status" value="1"/>
</dbReference>
<dbReference type="InterPro" id="IPR036179">
    <property type="entry name" value="Ig-like_dom_sf"/>
</dbReference>
<keyword evidence="3" id="KW-1015">Disulfide bond</keyword>
<evidence type="ECO:0000259" key="5">
    <source>
        <dbReference type="PROSITE" id="PS50835"/>
    </source>
</evidence>
<dbReference type="InterPro" id="IPR003599">
    <property type="entry name" value="Ig_sub"/>
</dbReference>
<comment type="caution">
    <text evidence="6">The sequence shown here is derived from an EMBL/GenBank/DDBJ whole genome shotgun (WGS) entry which is preliminary data.</text>
</comment>
<proteinExistence type="predicted"/>
<protein>
    <recommendedName>
        <fullName evidence="5">Ig-like domain-containing protein</fullName>
    </recommendedName>
</protein>
<gene>
    <name evidence="6" type="ORF">DPMN_110980</name>
</gene>
<evidence type="ECO:0000256" key="2">
    <source>
        <dbReference type="ARBA" id="ARBA00022737"/>
    </source>
</evidence>
<dbReference type="EMBL" id="JAIWYP010000004">
    <property type="protein sequence ID" value="KAH3837585.1"/>
    <property type="molecule type" value="Genomic_DNA"/>
</dbReference>
<dbReference type="PANTHER" id="PTHR12231:SF253">
    <property type="entry name" value="DPR-INTERACTING PROTEIN ETA, ISOFORM B-RELATED"/>
    <property type="match status" value="1"/>
</dbReference>
<evidence type="ECO:0000313" key="7">
    <source>
        <dbReference type="Proteomes" id="UP000828390"/>
    </source>
</evidence>
<dbReference type="SMART" id="SM00409">
    <property type="entry name" value="IG"/>
    <property type="match status" value="1"/>
</dbReference>
<dbReference type="PANTHER" id="PTHR12231">
    <property type="entry name" value="CTX-RELATED TYPE I TRANSMEMBRANE PROTEIN"/>
    <property type="match status" value="1"/>
</dbReference>
<dbReference type="InterPro" id="IPR013783">
    <property type="entry name" value="Ig-like_fold"/>
</dbReference>
<keyword evidence="7" id="KW-1185">Reference proteome</keyword>
<dbReference type="AlphaFoldDB" id="A0A9D4QPF9"/>
<evidence type="ECO:0000256" key="3">
    <source>
        <dbReference type="ARBA" id="ARBA00023157"/>
    </source>
</evidence>
<organism evidence="6 7">
    <name type="scientific">Dreissena polymorpha</name>
    <name type="common">Zebra mussel</name>
    <name type="synonym">Mytilus polymorpha</name>
    <dbReference type="NCBI Taxonomy" id="45954"/>
    <lineage>
        <taxon>Eukaryota</taxon>
        <taxon>Metazoa</taxon>
        <taxon>Spiralia</taxon>
        <taxon>Lophotrochozoa</taxon>
        <taxon>Mollusca</taxon>
        <taxon>Bivalvia</taxon>
        <taxon>Autobranchia</taxon>
        <taxon>Heteroconchia</taxon>
        <taxon>Euheterodonta</taxon>
        <taxon>Imparidentia</taxon>
        <taxon>Neoheterodontei</taxon>
        <taxon>Myida</taxon>
        <taxon>Dreissenoidea</taxon>
        <taxon>Dreissenidae</taxon>
        <taxon>Dreissena</taxon>
    </lineage>
</organism>
<dbReference type="InterPro" id="IPR051170">
    <property type="entry name" value="Neural/epithelial_adhesion"/>
</dbReference>
<reference evidence="6" key="1">
    <citation type="journal article" date="2019" name="bioRxiv">
        <title>The Genome of the Zebra Mussel, Dreissena polymorpha: A Resource for Invasive Species Research.</title>
        <authorList>
            <person name="McCartney M.A."/>
            <person name="Auch B."/>
            <person name="Kono T."/>
            <person name="Mallez S."/>
            <person name="Zhang Y."/>
            <person name="Obille A."/>
            <person name="Becker A."/>
            <person name="Abrahante J.E."/>
            <person name="Garbe J."/>
            <person name="Badalamenti J.P."/>
            <person name="Herman A."/>
            <person name="Mangelson H."/>
            <person name="Liachko I."/>
            <person name="Sullivan S."/>
            <person name="Sone E.D."/>
            <person name="Koren S."/>
            <person name="Silverstein K.A.T."/>
            <person name="Beckman K.B."/>
            <person name="Gohl D.M."/>
        </authorList>
    </citation>
    <scope>NUCLEOTIDE SEQUENCE</scope>
    <source>
        <strain evidence="6">Duluth1</strain>
        <tissue evidence="6">Whole animal</tissue>
    </source>
</reference>
<name>A0A9D4QPF9_DREPO</name>
<dbReference type="PROSITE" id="PS50835">
    <property type="entry name" value="IG_LIKE"/>
    <property type="match status" value="1"/>
</dbReference>
<evidence type="ECO:0000313" key="6">
    <source>
        <dbReference type="EMBL" id="KAH3837585.1"/>
    </source>
</evidence>
<dbReference type="InterPro" id="IPR007110">
    <property type="entry name" value="Ig-like_dom"/>
</dbReference>
<feature type="domain" description="Ig-like" evidence="5">
    <location>
        <begin position="9"/>
        <end position="107"/>
    </location>
</feature>
<reference evidence="6" key="2">
    <citation type="submission" date="2020-11" db="EMBL/GenBank/DDBJ databases">
        <authorList>
            <person name="McCartney M.A."/>
            <person name="Auch B."/>
            <person name="Kono T."/>
            <person name="Mallez S."/>
            <person name="Becker A."/>
            <person name="Gohl D.M."/>
            <person name="Silverstein K.A.T."/>
            <person name="Koren S."/>
            <person name="Bechman K.B."/>
            <person name="Herman A."/>
            <person name="Abrahante J.E."/>
            <person name="Garbe J."/>
        </authorList>
    </citation>
    <scope>NUCLEOTIDE SEQUENCE</scope>
    <source>
        <strain evidence="6">Duluth1</strain>
        <tissue evidence="6">Whole animal</tissue>
    </source>
</reference>
<sequence>MHIQVEFAPEVRFKTPRRISQEVGKEALLECFVAAFPHGVSTWTKNGDELIGADESRWKYRTEVYQEDTFTIALYLRILNLEPEDFGTYSCEASNSLGSDKDTILLYEYVKPTPQPSTTRMTPRSPDLAVPRYEQNWHVGRTEINTGERPHAVSGTSHISGFVGASDSIRPSNGAKYLHHTTFSGHMQTTIALAIIKYALYLCSVMS</sequence>
<keyword evidence="4" id="KW-0393">Immunoglobulin domain</keyword>
<dbReference type="Gene3D" id="2.60.40.10">
    <property type="entry name" value="Immunoglobulins"/>
    <property type="match status" value="1"/>
</dbReference>
<keyword evidence="2" id="KW-0677">Repeat</keyword>
<dbReference type="Proteomes" id="UP000828390">
    <property type="component" value="Unassembled WGS sequence"/>
</dbReference>
<dbReference type="Pfam" id="PF07679">
    <property type="entry name" value="I-set"/>
    <property type="match status" value="1"/>
</dbReference>
<keyword evidence="1" id="KW-0732">Signal</keyword>
<dbReference type="GO" id="GO:0043005">
    <property type="term" value="C:neuron projection"/>
    <property type="evidence" value="ECO:0007669"/>
    <property type="project" value="TreeGrafter"/>
</dbReference>
<dbReference type="InterPro" id="IPR003598">
    <property type="entry name" value="Ig_sub2"/>
</dbReference>
<evidence type="ECO:0000256" key="1">
    <source>
        <dbReference type="ARBA" id="ARBA00022729"/>
    </source>
</evidence>